<evidence type="ECO:0000256" key="1">
    <source>
        <dbReference type="SAM" id="MobiDB-lite"/>
    </source>
</evidence>
<sequence length="359" mass="40617">RLVALHDRIEDLVNEGDRRACLELEGDTTANPEEQDCLYRSYKQLLRWIPSLKSDLAADSQDYKVKLIMKDLNKAADCACSDDSTGLKTAVVDWLMGSKPTPEPALESRRKEGRGFYHNTSGQLICPVEYDWSNAQHRASICGFDADYTVTADSWPCFLYKHKQYNPNNPVNGLFKNDLLVQAFKHIFTSPSSVDSKNVADNANQEEGTSTEPPLKRQKGLSEKCTQAHVAALLRMKLVEPRAIAYTAVQLRFALSSCNAWRLIDEDFNYAKLYKNILLFFKDACTMQEKDEIADLLYWWNQLAFQSCLQATNTCFVSSVFGHSNASVYHPQPVEKKLVASTLRKQHERLATRGELSAV</sequence>
<gene>
    <name evidence="2" type="ORF">SCLCIDRAFT_113889</name>
</gene>
<dbReference type="OrthoDB" id="2662502at2759"/>
<protein>
    <submittedName>
        <fullName evidence="2">Uncharacterized protein</fullName>
    </submittedName>
</protein>
<dbReference type="STRING" id="1036808.A0A0C3AJ81"/>
<evidence type="ECO:0000313" key="3">
    <source>
        <dbReference type="Proteomes" id="UP000053989"/>
    </source>
</evidence>
<organism evidence="2 3">
    <name type="scientific">Scleroderma citrinum Foug A</name>
    <dbReference type="NCBI Taxonomy" id="1036808"/>
    <lineage>
        <taxon>Eukaryota</taxon>
        <taxon>Fungi</taxon>
        <taxon>Dikarya</taxon>
        <taxon>Basidiomycota</taxon>
        <taxon>Agaricomycotina</taxon>
        <taxon>Agaricomycetes</taxon>
        <taxon>Agaricomycetidae</taxon>
        <taxon>Boletales</taxon>
        <taxon>Sclerodermatineae</taxon>
        <taxon>Sclerodermataceae</taxon>
        <taxon>Scleroderma</taxon>
    </lineage>
</organism>
<dbReference type="Pfam" id="PF20414">
    <property type="entry name" value="DUF6698"/>
    <property type="match status" value="1"/>
</dbReference>
<dbReference type="Proteomes" id="UP000053989">
    <property type="component" value="Unassembled WGS sequence"/>
</dbReference>
<feature type="region of interest" description="Disordered" evidence="1">
    <location>
        <begin position="193"/>
        <end position="222"/>
    </location>
</feature>
<accession>A0A0C3AJ81</accession>
<dbReference type="EMBL" id="KN822025">
    <property type="protein sequence ID" value="KIM64962.1"/>
    <property type="molecule type" value="Genomic_DNA"/>
</dbReference>
<dbReference type="AlphaFoldDB" id="A0A0C3AJ81"/>
<name>A0A0C3AJ81_9AGAM</name>
<feature type="non-terminal residue" evidence="2">
    <location>
        <position position="1"/>
    </location>
</feature>
<keyword evidence="3" id="KW-1185">Reference proteome</keyword>
<feature type="compositionally biased region" description="Polar residues" evidence="1">
    <location>
        <begin position="193"/>
        <end position="212"/>
    </location>
</feature>
<proteinExistence type="predicted"/>
<reference evidence="2 3" key="1">
    <citation type="submission" date="2014-04" db="EMBL/GenBank/DDBJ databases">
        <authorList>
            <consortium name="DOE Joint Genome Institute"/>
            <person name="Kuo A."/>
            <person name="Kohler A."/>
            <person name="Nagy L.G."/>
            <person name="Floudas D."/>
            <person name="Copeland A."/>
            <person name="Barry K.W."/>
            <person name="Cichocki N."/>
            <person name="Veneault-Fourrey C."/>
            <person name="LaButti K."/>
            <person name="Lindquist E.A."/>
            <person name="Lipzen A."/>
            <person name="Lundell T."/>
            <person name="Morin E."/>
            <person name="Murat C."/>
            <person name="Sun H."/>
            <person name="Tunlid A."/>
            <person name="Henrissat B."/>
            <person name="Grigoriev I.V."/>
            <person name="Hibbett D.S."/>
            <person name="Martin F."/>
            <person name="Nordberg H.P."/>
            <person name="Cantor M.N."/>
            <person name="Hua S.X."/>
        </authorList>
    </citation>
    <scope>NUCLEOTIDE SEQUENCE [LARGE SCALE GENOMIC DNA]</scope>
    <source>
        <strain evidence="2 3">Foug A</strain>
    </source>
</reference>
<dbReference type="InParanoid" id="A0A0C3AJ81"/>
<dbReference type="HOGENOM" id="CLU_035918_5_0_1"/>
<evidence type="ECO:0000313" key="2">
    <source>
        <dbReference type="EMBL" id="KIM64962.1"/>
    </source>
</evidence>
<dbReference type="InterPro" id="IPR046521">
    <property type="entry name" value="DUF6698"/>
</dbReference>
<reference evidence="3" key="2">
    <citation type="submission" date="2015-01" db="EMBL/GenBank/DDBJ databases">
        <title>Evolutionary Origins and Diversification of the Mycorrhizal Mutualists.</title>
        <authorList>
            <consortium name="DOE Joint Genome Institute"/>
            <consortium name="Mycorrhizal Genomics Consortium"/>
            <person name="Kohler A."/>
            <person name="Kuo A."/>
            <person name="Nagy L.G."/>
            <person name="Floudas D."/>
            <person name="Copeland A."/>
            <person name="Barry K.W."/>
            <person name="Cichocki N."/>
            <person name="Veneault-Fourrey C."/>
            <person name="LaButti K."/>
            <person name="Lindquist E.A."/>
            <person name="Lipzen A."/>
            <person name="Lundell T."/>
            <person name="Morin E."/>
            <person name="Murat C."/>
            <person name="Riley R."/>
            <person name="Ohm R."/>
            <person name="Sun H."/>
            <person name="Tunlid A."/>
            <person name="Henrissat B."/>
            <person name="Grigoriev I.V."/>
            <person name="Hibbett D.S."/>
            <person name="Martin F."/>
        </authorList>
    </citation>
    <scope>NUCLEOTIDE SEQUENCE [LARGE SCALE GENOMIC DNA]</scope>
    <source>
        <strain evidence="3">Foug A</strain>
    </source>
</reference>